<dbReference type="AlphaFoldDB" id="A0A7I8WA48"/>
<feature type="transmembrane region" description="Helical" evidence="6">
    <location>
        <begin position="6"/>
        <end position="26"/>
    </location>
</feature>
<evidence type="ECO:0000313" key="9">
    <source>
        <dbReference type="Proteomes" id="UP000549394"/>
    </source>
</evidence>
<gene>
    <name evidence="8" type="ORF">DGYR_LOCUS12442</name>
</gene>
<accession>A0A7I8WA48</accession>
<feature type="binding site" evidence="4">
    <location>
        <begin position="57"/>
        <end position="61"/>
    </location>
    <ligand>
        <name>3'-phosphoadenylyl sulfate</name>
        <dbReference type="ChEBI" id="CHEBI:58339"/>
    </ligand>
</feature>
<dbReference type="InterPro" id="IPR037359">
    <property type="entry name" value="NST/OST"/>
</dbReference>
<keyword evidence="9" id="KW-1185">Reference proteome</keyword>
<dbReference type="PANTHER" id="PTHR10605">
    <property type="entry name" value="HEPARAN SULFATE SULFOTRANSFERASE"/>
    <property type="match status" value="1"/>
</dbReference>
<keyword evidence="1" id="KW-0808">Transferase</keyword>
<dbReference type="Pfam" id="PF00685">
    <property type="entry name" value="Sulfotransfer_1"/>
    <property type="match status" value="1"/>
</dbReference>
<evidence type="ECO:0000259" key="7">
    <source>
        <dbReference type="Pfam" id="PF00685"/>
    </source>
</evidence>
<reference evidence="8 9" key="1">
    <citation type="submission" date="2020-08" db="EMBL/GenBank/DDBJ databases">
        <authorList>
            <person name="Hejnol A."/>
        </authorList>
    </citation>
    <scope>NUCLEOTIDE SEQUENCE [LARGE SCALE GENOMIC DNA]</scope>
</reference>
<evidence type="ECO:0000256" key="4">
    <source>
        <dbReference type="PIRSR" id="PIRSR637359-2"/>
    </source>
</evidence>
<keyword evidence="6" id="KW-1133">Transmembrane helix</keyword>
<keyword evidence="6" id="KW-0812">Transmembrane</keyword>
<proteinExistence type="predicted"/>
<organism evidence="8 9">
    <name type="scientific">Dimorphilus gyrociliatus</name>
    <dbReference type="NCBI Taxonomy" id="2664684"/>
    <lineage>
        <taxon>Eukaryota</taxon>
        <taxon>Metazoa</taxon>
        <taxon>Spiralia</taxon>
        <taxon>Lophotrochozoa</taxon>
        <taxon>Annelida</taxon>
        <taxon>Polychaeta</taxon>
        <taxon>Polychaeta incertae sedis</taxon>
        <taxon>Dinophilidae</taxon>
        <taxon>Dimorphilus</taxon>
    </lineage>
</organism>
<evidence type="ECO:0000313" key="8">
    <source>
        <dbReference type="EMBL" id="CAD5124984.1"/>
    </source>
</evidence>
<dbReference type="InterPro" id="IPR000863">
    <property type="entry name" value="Sulfotransferase_dom"/>
</dbReference>
<evidence type="ECO:0000256" key="6">
    <source>
        <dbReference type="SAM" id="Phobius"/>
    </source>
</evidence>
<sequence length="298" mass="34680">MFKIGFNAAMLISSVFFFFMFFSSFLSRQKADRTREYSENLRLQKKLPHAIVIGVKKGGTRALLEFLRIHPDVGAPGPEVHFFDKRYGNGLEWYRQQMPSTLSDQLTIEKTPSYFVMKDVPRRVYEMSPSVKLIVVVRDPVTRAISDYTQQLSKRPNIQSFEKFVFVDDQSKVINSSWAAIRIGIYAKHLRRWLDYFSLAQIHFVNGERLVTDPAGQLAKVESFLGLRPIIKPSNFYYNETKGFPCLRKSGESIQCLGKTKGRIHPTISEEVVERLRAFFRPFNERFYRMTGRNFGWS</sequence>
<comment type="caution">
    <text evidence="8">The sequence shown here is derived from an EMBL/GenBank/DDBJ whole genome shotgun (WGS) entry which is preliminary data.</text>
</comment>
<evidence type="ECO:0000256" key="2">
    <source>
        <dbReference type="ARBA" id="ARBA00023180"/>
    </source>
</evidence>
<dbReference type="GO" id="GO:0008467">
    <property type="term" value="F:[heparan sulfate]-glucosamine 3-sulfotransferase activity"/>
    <property type="evidence" value="ECO:0007669"/>
    <property type="project" value="TreeGrafter"/>
</dbReference>
<evidence type="ECO:0000256" key="1">
    <source>
        <dbReference type="ARBA" id="ARBA00022679"/>
    </source>
</evidence>
<feature type="domain" description="Sulfotransferase" evidence="7">
    <location>
        <begin position="48"/>
        <end position="281"/>
    </location>
</feature>
<dbReference type="EMBL" id="CAJFCJ010000024">
    <property type="protein sequence ID" value="CAD5124984.1"/>
    <property type="molecule type" value="Genomic_DNA"/>
</dbReference>
<dbReference type="PANTHER" id="PTHR10605:SF72">
    <property type="entry name" value="HEPARAN SULFATE 3-O SULFOTRANSFERASE-B, ISOFORM A"/>
    <property type="match status" value="1"/>
</dbReference>
<dbReference type="SUPFAM" id="SSF52540">
    <property type="entry name" value="P-loop containing nucleoside triphosphate hydrolases"/>
    <property type="match status" value="1"/>
</dbReference>
<name>A0A7I8WA48_9ANNE</name>
<feature type="active site" description="For sulfotransferase activity" evidence="3">
    <location>
        <position position="57"/>
    </location>
</feature>
<feature type="binding site" evidence="4">
    <location>
        <position position="138"/>
    </location>
    <ligand>
        <name>3'-phosphoadenylyl sulfate</name>
        <dbReference type="ChEBI" id="CHEBI:58339"/>
    </ligand>
</feature>
<feature type="binding site" evidence="4">
    <location>
        <begin position="261"/>
        <end position="265"/>
    </location>
    <ligand>
        <name>3'-phosphoadenylyl sulfate</name>
        <dbReference type="ChEBI" id="CHEBI:58339"/>
    </ligand>
</feature>
<keyword evidence="2" id="KW-0325">Glycoprotein</keyword>
<dbReference type="Proteomes" id="UP000549394">
    <property type="component" value="Unassembled WGS sequence"/>
</dbReference>
<dbReference type="FunFam" id="3.40.50.300:FF:002997">
    <property type="entry name" value="Sulfotransferase"/>
    <property type="match status" value="1"/>
</dbReference>
<dbReference type="InterPro" id="IPR027417">
    <property type="entry name" value="P-loop_NTPase"/>
</dbReference>
<evidence type="ECO:0000256" key="3">
    <source>
        <dbReference type="PIRSR" id="PIRSR637359-1"/>
    </source>
</evidence>
<protein>
    <submittedName>
        <fullName evidence="8">DgyrCDS13227</fullName>
    </submittedName>
</protein>
<feature type="binding site" evidence="4">
    <location>
        <position position="146"/>
    </location>
    <ligand>
        <name>3'-phosphoadenylyl sulfate</name>
        <dbReference type="ChEBI" id="CHEBI:58339"/>
    </ligand>
</feature>
<dbReference type="Gene3D" id="3.40.50.300">
    <property type="entry name" value="P-loop containing nucleotide triphosphate hydrolases"/>
    <property type="match status" value="1"/>
</dbReference>
<feature type="disulfide bond" evidence="5">
    <location>
        <begin position="246"/>
        <end position="256"/>
    </location>
</feature>
<keyword evidence="6" id="KW-0472">Membrane</keyword>
<evidence type="ECO:0000256" key="5">
    <source>
        <dbReference type="PIRSR" id="PIRSR637359-3"/>
    </source>
</evidence>
<keyword evidence="5" id="KW-1015">Disulfide bond</keyword>
<dbReference type="OrthoDB" id="411451at2759"/>